<evidence type="ECO:0000313" key="2">
    <source>
        <dbReference type="Proteomes" id="UP001283691"/>
    </source>
</evidence>
<reference evidence="1" key="1">
    <citation type="journal article" date="2023" name="Front. Microbiol.">
        <title>Genomic diversity and taxonomic marker for Arcobacter species.</title>
        <authorList>
            <person name="Zhou G."/>
            <person name="Gu Y."/>
            <person name="Wang H."/>
            <person name="Chen X."/>
            <person name="Zhang X."/>
            <person name="Shao Z."/>
            <person name="Yan X."/>
            <person name="Zhang J."/>
            <person name="Zhang M."/>
        </authorList>
    </citation>
    <scope>NUCLEOTIDE SEQUENCE</scope>
    <source>
        <strain evidence="1">BJSY19SF1-2</strain>
    </source>
</reference>
<dbReference type="EMBL" id="JAUQUR010000002">
    <property type="protein sequence ID" value="MDX4069140.1"/>
    <property type="molecule type" value="Genomic_DNA"/>
</dbReference>
<proteinExistence type="predicted"/>
<protein>
    <submittedName>
        <fullName evidence="1">Uncharacterized protein</fullName>
    </submittedName>
</protein>
<organism evidence="1 2">
    <name type="scientific">Aliarcobacter skirrowii</name>
    <dbReference type="NCBI Taxonomy" id="28200"/>
    <lineage>
        <taxon>Bacteria</taxon>
        <taxon>Pseudomonadati</taxon>
        <taxon>Campylobacterota</taxon>
        <taxon>Epsilonproteobacteria</taxon>
        <taxon>Campylobacterales</taxon>
        <taxon>Arcobacteraceae</taxon>
        <taxon>Aliarcobacter</taxon>
    </lineage>
</organism>
<reference evidence="1" key="2">
    <citation type="submission" date="2023-07" db="EMBL/GenBank/DDBJ databases">
        <authorList>
            <person name="Zhang M."/>
            <person name="Zhou G."/>
        </authorList>
    </citation>
    <scope>NUCLEOTIDE SEQUENCE</scope>
    <source>
        <strain evidence="1">BJSY19SF1-2</strain>
    </source>
</reference>
<sequence>MKIEINKNDIKNMIQSLSDIEKKQVPFATMITLNKLAFSVMEEHKKEIKSKLNWKVKTPNAIRYKKATKKNLVSEVYIDEWSWGWYALKQHYTGEDRHRKGLEKAMQYFGYMSKDEILTPPPGVKINAGRYTQIKSQLKLDYKSGYSANETINSRKRNSKSEELRYFIITRNSKWNHHPGIYARMSGYDKPICLLRISKKPKYKKRFDFEQSVHKIYSSKGRYFFSEALANAIKTAK</sequence>
<dbReference type="AlphaFoldDB" id="A0AAW9DAB1"/>
<dbReference type="RefSeq" id="WP_319047900.1">
    <property type="nucleotide sequence ID" value="NZ_JAUQUR010000002.1"/>
</dbReference>
<gene>
    <name evidence="1" type="ORF">Q6A80_05305</name>
</gene>
<dbReference type="Proteomes" id="UP001283691">
    <property type="component" value="Unassembled WGS sequence"/>
</dbReference>
<evidence type="ECO:0000313" key="1">
    <source>
        <dbReference type="EMBL" id="MDX4069140.1"/>
    </source>
</evidence>
<comment type="caution">
    <text evidence="1">The sequence shown here is derived from an EMBL/GenBank/DDBJ whole genome shotgun (WGS) entry which is preliminary data.</text>
</comment>
<name>A0AAW9DAB1_9BACT</name>
<accession>A0AAW9DAB1</accession>